<gene>
    <name evidence="1" type="ORF">GJ668_01545</name>
</gene>
<name>A0A6N8E6D6_9GAMM</name>
<comment type="caution">
    <text evidence="1">The sequence shown here is derived from an EMBL/GenBank/DDBJ whole genome shotgun (WGS) entry which is preliminary data.</text>
</comment>
<reference evidence="1 2" key="1">
    <citation type="submission" date="2019-11" db="EMBL/GenBank/DDBJ databases">
        <title>Whole-genome sequence of the anaerobic purple sulfur bacterium Allochromatium palmeri DSM 15591.</title>
        <authorList>
            <person name="Kyndt J.A."/>
            <person name="Meyer T.E."/>
        </authorList>
    </citation>
    <scope>NUCLEOTIDE SEQUENCE [LARGE SCALE GENOMIC DNA]</scope>
    <source>
        <strain evidence="1 2">DSM 15591</strain>
    </source>
</reference>
<accession>A0A6N8E6D6</accession>
<organism evidence="1 2">
    <name type="scientific">Allochromatium palmeri</name>
    <dbReference type="NCBI Taxonomy" id="231048"/>
    <lineage>
        <taxon>Bacteria</taxon>
        <taxon>Pseudomonadati</taxon>
        <taxon>Pseudomonadota</taxon>
        <taxon>Gammaproteobacteria</taxon>
        <taxon>Chromatiales</taxon>
        <taxon>Chromatiaceae</taxon>
        <taxon>Allochromatium</taxon>
    </lineage>
</organism>
<evidence type="ECO:0000313" key="1">
    <source>
        <dbReference type="EMBL" id="MTW19773.1"/>
    </source>
</evidence>
<proteinExistence type="predicted"/>
<evidence type="ECO:0000313" key="2">
    <source>
        <dbReference type="Proteomes" id="UP000434044"/>
    </source>
</evidence>
<dbReference type="AlphaFoldDB" id="A0A6N8E6D6"/>
<keyword evidence="2" id="KW-1185">Reference proteome</keyword>
<dbReference type="RefSeq" id="WP_155448358.1">
    <property type="nucleotide sequence ID" value="NZ_WNKT01000002.1"/>
</dbReference>
<dbReference type="EMBL" id="WNKT01000002">
    <property type="protein sequence ID" value="MTW19773.1"/>
    <property type="molecule type" value="Genomic_DNA"/>
</dbReference>
<dbReference type="OrthoDB" id="9066681at2"/>
<sequence length="92" mass="11358">MDELRRYSTRAEITPTRFCNEYNWGDFKGNPRTWMERWFDAFLYVANWGTHWFMLRLPRRLLDWREVSEYLLEDGTEDKAGHRDRLHRTGLT</sequence>
<dbReference type="Proteomes" id="UP000434044">
    <property type="component" value="Unassembled WGS sequence"/>
</dbReference>
<protein>
    <submittedName>
        <fullName evidence="1">Uncharacterized protein</fullName>
    </submittedName>
</protein>